<dbReference type="KEGG" id="bmus:118896157"/>
<reference evidence="2 3" key="1">
    <citation type="submission" date="2025-04" db="UniProtKB">
        <authorList>
            <consortium name="RefSeq"/>
        </authorList>
    </citation>
    <scope>IDENTIFICATION</scope>
    <source>
        <tissue evidence="2 3">Epidermis and Blubber</tissue>
    </source>
</reference>
<dbReference type="PANTHER" id="PTHR45913">
    <property type="entry name" value="EPM2A-INTERACTING PROTEIN 1"/>
    <property type="match status" value="1"/>
</dbReference>
<protein>
    <submittedName>
        <fullName evidence="2 3">Protein FAM200B isoform X1</fullName>
    </submittedName>
</protein>
<dbReference type="GeneID" id="118896157"/>
<accession>A0A8B8XJE7</accession>
<evidence type="ECO:0000313" key="1">
    <source>
        <dbReference type="Proteomes" id="UP000694857"/>
    </source>
</evidence>
<dbReference type="CTD" id="285550"/>
<dbReference type="InterPro" id="IPR012337">
    <property type="entry name" value="RNaseH-like_sf"/>
</dbReference>
<organism evidence="1 3">
    <name type="scientific">Balaenoptera musculus</name>
    <name type="common">Blue whale</name>
    <dbReference type="NCBI Taxonomy" id="9771"/>
    <lineage>
        <taxon>Eukaryota</taxon>
        <taxon>Metazoa</taxon>
        <taxon>Chordata</taxon>
        <taxon>Craniata</taxon>
        <taxon>Vertebrata</taxon>
        <taxon>Euteleostomi</taxon>
        <taxon>Mammalia</taxon>
        <taxon>Eutheria</taxon>
        <taxon>Laurasiatheria</taxon>
        <taxon>Artiodactyla</taxon>
        <taxon>Whippomorpha</taxon>
        <taxon>Cetacea</taxon>
        <taxon>Mysticeti</taxon>
        <taxon>Balaenopteridae</taxon>
        <taxon>Balaenoptera</taxon>
    </lineage>
</organism>
<evidence type="ECO:0000313" key="3">
    <source>
        <dbReference type="RefSeq" id="XP_036709892.1"/>
    </source>
</evidence>
<gene>
    <name evidence="2 3" type="primary">FAM200B</name>
</gene>
<dbReference type="RefSeq" id="XP_036709891.1">
    <property type="nucleotide sequence ID" value="XM_036853996.1"/>
</dbReference>
<dbReference type="AlphaFoldDB" id="A0A8B8XJE7"/>
<proteinExistence type="predicted"/>
<name>A0A8B8XJE7_BALMU</name>
<keyword evidence="1" id="KW-1185">Reference proteome</keyword>
<sequence length="663" mass="75957">MNPLPELYTLQGILRKRNNEAKYAEACSSSTAGSGSMNSDNIEKTIDSNLQTSTSFEPRFKKKKVTARRYNEDYLKYGFIKCEKPFENDRPQCVICNNILANESLKPSKLKRHLETQHAELIDKPLEYFQRKKIDVKSSTQFLSCSTTVSEKTLLSSYLVAYRVAKEKMAHTAAEKIILPACLDMVRTIFDDKSADKLKTIPSDNTISLRICTIAEHLEAMLITRLQSGIDFAIQLDESTDTGSCTALLVYVRYAWQGDFMEDFLCCLNLTSHLGGLDIFTELEKCIVGQYKLNWKNCKGITSDGTANITGKQSRVIKKLLEVTSGAWNHCFIHREALASREIPQKLMEVLKKAVKVVNFIKGSSLNSRLLETFCSEIGANYTHLLYHTKVRWLSQGKILSRVYELRNEIHVFLIEKKSHLAAIFEDDIWVTKLAYLTDIFGILNELRLKLQGKNSDIFQQAERIQGFQKALLLWQARLKSNRPSYYMFPRFLQHIEENVINENILEEIKLEILLHLTSLCQTFNHLFPEEKFETLRQNCWVKDPFAFRNPESIIELNLVPEEENELLQLSSSYTSKNDYETLSLSAFWIKIKEDFPLISRKSILLLLPFTATSLCELGFSVLTQLKAKERNGLNGAADMRVALSSCVPDWNELMNGQAHLPR</sequence>
<dbReference type="PANTHER" id="PTHR45913:SF19">
    <property type="entry name" value="LOW QUALITY PROTEIN: ZINC FINGER BED DOMAIN-CONTAINING PROTEIN 5-LIKE"/>
    <property type="match status" value="1"/>
</dbReference>
<dbReference type="OrthoDB" id="1101576at2759"/>
<dbReference type="Proteomes" id="UP000694857">
    <property type="component" value="Chromosome 5"/>
</dbReference>
<dbReference type="RefSeq" id="XP_036709892.1">
    <property type="nucleotide sequence ID" value="XM_036853997.1"/>
</dbReference>
<evidence type="ECO:0000313" key="2">
    <source>
        <dbReference type="RefSeq" id="XP_036709891.1"/>
    </source>
</evidence>
<dbReference type="SUPFAM" id="SSF53098">
    <property type="entry name" value="Ribonuclease H-like"/>
    <property type="match status" value="1"/>
</dbReference>